<dbReference type="RefSeq" id="WP_381343644.1">
    <property type="nucleotide sequence ID" value="NZ_JBHMCY010000010.1"/>
</dbReference>
<evidence type="ECO:0000313" key="2">
    <source>
        <dbReference type="Proteomes" id="UP001589709"/>
    </source>
</evidence>
<dbReference type="Proteomes" id="UP001589709">
    <property type="component" value="Unassembled WGS sequence"/>
</dbReference>
<reference evidence="1 2" key="1">
    <citation type="submission" date="2024-09" db="EMBL/GenBank/DDBJ databases">
        <authorList>
            <person name="Sun Q."/>
            <person name="Mori K."/>
        </authorList>
    </citation>
    <scope>NUCLEOTIDE SEQUENCE [LARGE SCALE GENOMIC DNA]</scope>
    <source>
        <strain evidence="1 2">JCM 6917</strain>
    </source>
</reference>
<name>A0ABV5MX60_9ACTN</name>
<evidence type="ECO:0000313" key="1">
    <source>
        <dbReference type="EMBL" id="MFB9462584.1"/>
    </source>
</evidence>
<protein>
    <submittedName>
        <fullName evidence="1">Uncharacterized protein</fullName>
    </submittedName>
</protein>
<proteinExistence type="predicted"/>
<dbReference type="EMBL" id="JBHMCY010000010">
    <property type="protein sequence ID" value="MFB9462584.1"/>
    <property type="molecule type" value="Genomic_DNA"/>
</dbReference>
<sequence>MSQVAGRMRPEQRIGVRTYGEVDSALSGLVARHPGSPQFSAGEAVALEWALGRVPRAPVTGVGADDVPDLQLLTAEVDATVVRLEDPTAPAGHRDYFQGVYGALAWICGLRGQLV</sequence>
<accession>A0ABV5MX60</accession>
<organism evidence="1 2">
    <name type="scientific">Streptomyces cinereospinus</name>
    <dbReference type="NCBI Taxonomy" id="285561"/>
    <lineage>
        <taxon>Bacteria</taxon>
        <taxon>Bacillati</taxon>
        <taxon>Actinomycetota</taxon>
        <taxon>Actinomycetes</taxon>
        <taxon>Kitasatosporales</taxon>
        <taxon>Streptomycetaceae</taxon>
        <taxon>Streptomyces</taxon>
    </lineage>
</organism>
<keyword evidence="2" id="KW-1185">Reference proteome</keyword>
<gene>
    <name evidence="1" type="ORF">ACFF45_07610</name>
</gene>
<comment type="caution">
    <text evidence="1">The sequence shown here is derived from an EMBL/GenBank/DDBJ whole genome shotgun (WGS) entry which is preliminary data.</text>
</comment>